<protein>
    <submittedName>
        <fullName evidence="1">PhzF family phenazine biosynthesis protein</fullName>
    </submittedName>
</protein>
<dbReference type="SUPFAM" id="SSF54506">
    <property type="entry name" value="Diaminopimelate epimerase-like"/>
    <property type="match status" value="1"/>
</dbReference>
<dbReference type="InterPro" id="IPR003719">
    <property type="entry name" value="Phenazine_PhzF-like"/>
</dbReference>
<dbReference type="PANTHER" id="PTHR13774:SF32">
    <property type="entry name" value="ANTISENSE-ENHANCING SEQUENCE 1"/>
    <property type="match status" value="1"/>
</dbReference>
<dbReference type="Proteomes" id="UP000776164">
    <property type="component" value="Unassembled WGS sequence"/>
</dbReference>
<keyword evidence="2" id="KW-1185">Reference proteome</keyword>
<dbReference type="EMBL" id="JAFBBU010000001">
    <property type="protein sequence ID" value="MBM7470444.1"/>
    <property type="molecule type" value="Genomic_DNA"/>
</dbReference>
<comment type="caution">
    <text evidence="1">The sequence shown here is derived from an EMBL/GenBank/DDBJ whole genome shotgun (WGS) entry which is preliminary data.</text>
</comment>
<name>A0ABS2L060_9MICO</name>
<accession>A0ABS2L060</accession>
<evidence type="ECO:0000313" key="1">
    <source>
        <dbReference type="EMBL" id="MBM7470444.1"/>
    </source>
</evidence>
<sequence>MRIFTPSSELPFAGHPTLGSAHAWLEAGGVPRQSGTVVQECGVGLVRIRVDAASARLAFAAPPLLRSGPIDSDELAGIVAALGISGADVVDSNWVDNGPGWAGLLLATAEAVLAVEPDIEALGERSIGIVGPHASTAGHPEFEVRGFAGGVGVREDPVTGSLNASLAQWMIGAGHAPNHYVARQGARLGRDGLVDLELIDGQVWVGGQTVTCVSGTVLL</sequence>
<gene>
    <name evidence="1" type="ORF">JOE66_000078</name>
</gene>
<dbReference type="Pfam" id="PF02567">
    <property type="entry name" value="PhzC-PhzF"/>
    <property type="match status" value="1"/>
</dbReference>
<dbReference type="Gene3D" id="3.10.310.10">
    <property type="entry name" value="Diaminopimelate Epimerase, Chain A, domain 1"/>
    <property type="match status" value="2"/>
</dbReference>
<organism evidence="1 2">
    <name type="scientific">Subtercola frigoramans</name>
    <dbReference type="NCBI Taxonomy" id="120298"/>
    <lineage>
        <taxon>Bacteria</taxon>
        <taxon>Bacillati</taxon>
        <taxon>Actinomycetota</taxon>
        <taxon>Actinomycetes</taxon>
        <taxon>Micrococcales</taxon>
        <taxon>Microbacteriaceae</taxon>
        <taxon>Subtercola</taxon>
    </lineage>
</organism>
<dbReference type="NCBIfam" id="TIGR00654">
    <property type="entry name" value="PhzF_family"/>
    <property type="match status" value="1"/>
</dbReference>
<dbReference type="PANTHER" id="PTHR13774">
    <property type="entry name" value="PHENAZINE BIOSYNTHESIS PROTEIN"/>
    <property type="match status" value="1"/>
</dbReference>
<evidence type="ECO:0000313" key="2">
    <source>
        <dbReference type="Proteomes" id="UP000776164"/>
    </source>
</evidence>
<proteinExistence type="predicted"/>
<reference evidence="1 2" key="1">
    <citation type="submission" date="2021-01" db="EMBL/GenBank/DDBJ databases">
        <title>Sequencing the genomes of 1000 actinobacteria strains.</title>
        <authorList>
            <person name="Klenk H.-P."/>
        </authorList>
    </citation>
    <scope>NUCLEOTIDE SEQUENCE [LARGE SCALE GENOMIC DNA]</scope>
    <source>
        <strain evidence="1 2">DSM 13057</strain>
    </source>
</reference>